<organism evidence="2 3">
    <name type="scientific">Dryococelus australis</name>
    <dbReference type="NCBI Taxonomy" id="614101"/>
    <lineage>
        <taxon>Eukaryota</taxon>
        <taxon>Metazoa</taxon>
        <taxon>Ecdysozoa</taxon>
        <taxon>Arthropoda</taxon>
        <taxon>Hexapoda</taxon>
        <taxon>Insecta</taxon>
        <taxon>Pterygota</taxon>
        <taxon>Neoptera</taxon>
        <taxon>Polyneoptera</taxon>
        <taxon>Phasmatodea</taxon>
        <taxon>Verophasmatodea</taxon>
        <taxon>Anareolatae</taxon>
        <taxon>Phasmatidae</taxon>
        <taxon>Eurycanthinae</taxon>
        <taxon>Dryococelus</taxon>
    </lineage>
</organism>
<feature type="transmembrane region" description="Helical" evidence="1">
    <location>
        <begin position="71"/>
        <end position="93"/>
    </location>
</feature>
<reference evidence="2 3" key="1">
    <citation type="submission" date="2023-02" db="EMBL/GenBank/DDBJ databases">
        <title>LHISI_Scaffold_Assembly.</title>
        <authorList>
            <person name="Stuart O.P."/>
            <person name="Cleave R."/>
            <person name="Magrath M.J.L."/>
            <person name="Mikheyev A.S."/>
        </authorList>
    </citation>
    <scope>NUCLEOTIDE SEQUENCE [LARGE SCALE GENOMIC DNA]</scope>
    <source>
        <strain evidence="2">Daus_M_001</strain>
        <tissue evidence="2">Leg muscle</tissue>
    </source>
</reference>
<dbReference type="EMBL" id="JARBHB010000002">
    <property type="protein sequence ID" value="KAJ8892541.1"/>
    <property type="molecule type" value="Genomic_DNA"/>
</dbReference>
<name>A0ABQ9I7C5_9NEOP</name>
<keyword evidence="1" id="KW-1133">Transmembrane helix</keyword>
<evidence type="ECO:0000313" key="2">
    <source>
        <dbReference type="EMBL" id="KAJ8892541.1"/>
    </source>
</evidence>
<dbReference type="Proteomes" id="UP001159363">
    <property type="component" value="Chromosome 2"/>
</dbReference>
<keyword evidence="3" id="KW-1185">Reference proteome</keyword>
<evidence type="ECO:0000313" key="3">
    <source>
        <dbReference type="Proteomes" id="UP001159363"/>
    </source>
</evidence>
<accession>A0ABQ9I7C5</accession>
<protein>
    <submittedName>
        <fullName evidence="2">Uncharacterized protein</fullName>
    </submittedName>
</protein>
<proteinExistence type="predicted"/>
<comment type="caution">
    <text evidence="2">The sequence shown here is derived from an EMBL/GenBank/DDBJ whole genome shotgun (WGS) entry which is preliminary data.</text>
</comment>
<keyword evidence="1" id="KW-0472">Membrane</keyword>
<evidence type="ECO:0000256" key="1">
    <source>
        <dbReference type="SAM" id="Phobius"/>
    </source>
</evidence>
<keyword evidence="1" id="KW-0812">Transmembrane</keyword>
<sequence length="110" mass="13000">MNAQYYGFITRVCLFQIRLYFDELGTSVVQGWSLSTDVCRQREVKYTFVLLYIIWSRINVDDDLTDNFTKYFKHIVTFITFLVGDTIFLVMGGHSSYTKNMLRDSHSKKQ</sequence>
<gene>
    <name evidence="2" type="ORF">PR048_005122</name>
</gene>